<proteinExistence type="predicted"/>
<keyword evidence="3" id="KW-1185">Reference proteome</keyword>
<sequence length="184" mass="19395">MNIIPALVIGFLFGFILQKIGASNPQKIIDMLRLKDFHLMKTILFAIGLSNLLLFTLLLLGIVDVSHLSIKSSYMGVIVGGGIMGLGWAISGFCPGTGLVALGEGRKDALSFVLGGTIGALLLTLVYEKIKDTVLFFDLGGKMTLAVTNVKGSPALFPAISGIFVAGGIGILFIIIAFILPDKK</sequence>
<organism evidence="2 3">
    <name type="scientific">Psychrilyobacter piezotolerans</name>
    <dbReference type="NCBI Taxonomy" id="2293438"/>
    <lineage>
        <taxon>Bacteria</taxon>
        <taxon>Fusobacteriati</taxon>
        <taxon>Fusobacteriota</taxon>
        <taxon>Fusobacteriia</taxon>
        <taxon>Fusobacteriales</taxon>
        <taxon>Fusobacteriaceae</taxon>
        <taxon>Psychrilyobacter</taxon>
    </lineage>
</organism>
<keyword evidence="1" id="KW-0812">Transmembrane</keyword>
<protein>
    <recommendedName>
        <fullName evidence="4">Sulphur transport domain-containing protein</fullName>
    </recommendedName>
</protein>
<evidence type="ECO:0000313" key="2">
    <source>
        <dbReference type="EMBL" id="REI42771.1"/>
    </source>
</evidence>
<feature type="transmembrane region" description="Helical" evidence="1">
    <location>
        <begin position="43"/>
        <end position="63"/>
    </location>
</feature>
<evidence type="ECO:0008006" key="4">
    <source>
        <dbReference type="Google" id="ProtNLM"/>
    </source>
</evidence>
<feature type="transmembrane region" description="Helical" evidence="1">
    <location>
        <begin position="75"/>
        <end position="102"/>
    </location>
</feature>
<name>A0ABX9KK07_9FUSO</name>
<reference evidence="2 3" key="1">
    <citation type="submission" date="2018-08" db="EMBL/GenBank/DDBJ databases">
        <title>Draft genome sequence of Psychrilyobacter sp. strain SD5 isolated from Black Sea water.</title>
        <authorList>
            <person name="Yadav S."/>
            <person name="Villanueva L."/>
            <person name="Damste J.S.S."/>
        </authorList>
    </citation>
    <scope>NUCLEOTIDE SEQUENCE [LARGE SCALE GENOMIC DNA]</scope>
    <source>
        <strain evidence="2 3">SD5</strain>
    </source>
</reference>
<dbReference type="InterPro" id="IPR007272">
    <property type="entry name" value="Sulf_transp_TsuA/YedE"/>
</dbReference>
<gene>
    <name evidence="2" type="ORF">DYH56_03120</name>
</gene>
<dbReference type="Proteomes" id="UP000263486">
    <property type="component" value="Unassembled WGS sequence"/>
</dbReference>
<feature type="transmembrane region" description="Helical" evidence="1">
    <location>
        <begin position="155"/>
        <end position="180"/>
    </location>
</feature>
<dbReference type="RefSeq" id="WP_114641394.1">
    <property type="nucleotide sequence ID" value="NZ_JAACIO010000003.1"/>
</dbReference>
<evidence type="ECO:0000256" key="1">
    <source>
        <dbReference type="SAM" id="Phobius"/>
    </source>
</evidence>
<dbReference type="EMBL" id="QUAJ01000003">
    <property type="protein sequence ID" value="REI42771.1"/>
    <property type="molecule type" value="Genomic_DNA"/>
</dbReference>
<comment type="caution">
    <text evidence="2">The sequence shown here is derived from an EMBL/GenBank/DDBJ whole genome shotgun (WGS) entry which is preliminary data.</text>
</comment>
<feature type="transmembrane region" description="Helical" evidence="1">
    <location>
        <begin position="109"/>
        <end position="127"/>
    </location>
</feature>
<evidence type="ECO:0000313" key="3">
    <source>
        <dbReference type="Proteomes" id="UP000263486"/>
    </source>
</evidence>
<keyword evidence="1" id="KW-1133">Transmembrane helix</keyword>
<dbReference type="Pfam" id="PF04143">
    <property type="entry name" value="Sulf_transp"/>
    <property type="match status" value="1"/>
</dbReference>
<keyword evidence="1" id="KW-0472">Membrane</keyword>
<feature type="transmembrane region" description="Helical" evidence="1">
    <location>
        <begin position="6"/>
        <end position="22"/>
    </location>
</feature>
<accession>A0ABX9KK07</accession>